<sequence>MSKVQKKHFLFSDFGTAKRAMETLWNYQDAINALRTLFTISTSGSVTDLTLSNRSSDDEPNVIQFFNKHFPGLFTVHDFEDYIH</sequence>
<protein>
    <submittedName>
        <fullName evidence="1">Uncharacterized protein</fullName>
    </submittedName>
</protein>
<organism evidence="1 2">
    <name type="scientific">candidate division WWE3 bacterium GW2011_GWB1_41_6</name>
    <dbReference type="NCBI Taxonomy" id="1619112"/>
    <lineage>
        <taxon>Bacteria</taxon>
        <taxon>Katanobacteria</taxon>
    </lineage>
</organism>
<evidence type="ECO:0000313" key="2">
    <source>
        <dbReference type="Proteomes" id="UP000034163"/>
    </source>
</evidence>
<gene>
    <name evidence="1" type="ORF">UU72_C0001G0015</name>
</gene>
<proteinExistence type="predicted"/>
<accession>A0A0G0Z5X3</accession>
<dbReference type="Proteomes" id="UP000034163">
    <property type="component" value="Unassembled WGS sequence"/>
</dbReference>
<reference evidence="1 2" key="1">
    <citation type="journal article" date="2015" name="Nature">
        <title>rRNA introns, odd ribosomes, and small enigmatic genomes across a large radiation of phyla.</title>
        <authorList>
            <person name="Brown C.T."/>
            <person name="Hug L.A."/>
            <person name="Thomas B.C."/>
            <person name="Sharon I."/>
            <person name="Castelle C.J."/>
            <person name="Singh A."/>
            <person name="Wilkins M.J."/>
            <person name="Williams K.H."/>
            <person name="Banfield J.F."/>
        </authorList>
    </citation>
    <scope>NUCLEOTIDE SEQUENCE [LARGE SCALE GENOMIC DNA]</scope>
</reference>
<comment type="caution">
    <text evidence="1">The sequence shown here is derived from an EMBL/GenBank/DDBJ whole genome shotgun (WGS) entry which is preliminary data.</text>
</comment>
<dbReference type="AlphaFoldDB" id="A0A0G0Z5X3"/>
<dbReference type="EMBL" id="LCBS01000001">
    <property type="protein sequence ID" value="KKS17531.1"/>
    <property type="molecule type" value="Genomic_DNA"/>
</dbReference>
<evidence type="ECO:0000313" key="1">
    <source>
        <dbReference type="EMBL" id="KKS17531.1"/>
    </source>
</evidence>
<name>A0A0G0Z5X3_UNCKA</name>